<sequence length="248" mass="27408">MFLTTKEYLMRFILKPGDSRFTLVQRAVFVCTVFVCIVTLTLRATPLLHQIYATDRYYIASGITLYFAVLLVKVLRQILFVTNELELTKKHLARRIRSTTPGLRVPAPEGSLMHEAHDALSHMRGDRSHDEILSIIADTLDRRVAHIALHAKTLVNLGFIGTLVGIMVALTEADLTSLFRPGADVGAVLDAVLTGMKIAIGTSIVGIVAKIWIDHLGIILEEGSHHLVSSIVKMELLDETSPHIPLSE</sequence>
<evidence type="ECO:0008006" key="4">
    <source>
        <dbReference type="Google" id="ProtNLM"/>
    </source>
</evidence>
<accession>A0A1F6DCB3</accession>
<keyword evidence="1" id="KW-0472">Membrane</keyword>
<evidence type="ECO:0000256" key="1">
    <source>
        <dbReference type="SAM" id="Phobius"/>
    </source>
</evidence>
<proteinExistence type="predicted"/>
<comment type="caution">
    <text evidence="2">The sequence shown here is derived from an EMBL/GenBank/DDBJ whole genome shotgun (WGS) entry which is preliminary data.</text>
</comment>
<feature type="transmembrane region" description="Helical" evidence="1">
    <location>
        <begin position="191"/>
        <end position="213"/>
    </location>
</feature>
<name>A0A1F6DCB3_9BACT</name>
<evidence type="ECO:0000313" key="3">
    <source>
        <dbReference type="Proteomes" id="UP000178794"/>
    </source>
</evidence>
<dbReference type="Proteomes" id="UP000178794">
    <property type="component" value="Unassembled WGS sequence"/>
</dbReference>
<feature type="transmembrane region" description="Helical" evidence="1">
    <location>
        <begin position="153"/>
        <end position="171"/>
    </location>
</feature>
<reference evidence="2 3" key="1">
    <citation type="journal article" date="2016" name="Nat. Commun.">
        <title>Thousands of microbial genomes shed light on interconnected biogeochemical processes in an aquifer system.</title>
        <authorList>
            <person name="Anantharaman K."/>
            <person name="Brown C.T."/>
            <person name="Hug L.A."/>
            <person name="Sharon I."/>
            <person name="Castelle C.J."/>
            <person name="Probst A.J."/>
            <person name="Thomas B.C."/>
            <person name="Singh A."/>
            <person name="Wilkins M.J."/>
            <person name="Karaoz U."/>
            <person name="Brodie E.L."/>
            <person name="Williams K.H."/>
            <person name="Hubbard S.S."/>
            <person name="Banfield J.F."/>
        </authorList>
    </citation>
    <scope>NUCLEOTIDE SEQUENCE [LARGE SCALE GENOMIC DNA]</scope>
</reference>
<dbReference type="EMBL" id="MFLF01000021">
    <property type="protein sequence ID" value="OGG58970.1"/>
    <property type="molecule type" value="Genomic_DNA"/>
</dbReference>
<keyword evidence="1" id="KW-0812">Transmembrane</keyword>
<feature type="transmembrane region" description="Helical" evidence="1">
    <location>
        <begin position="21"/>
        <end position="45"/>
    </location>
</feature>
<organism evidence="2 3">
    <name type="scientific">Candidatus Kaiserbacteria bacterium RIFCSPHIGHO2_02_FULL_50_50</name>
    <dbReference type="NCBI Taxonomy" id="1798492"/>
    <lineage>
        <taxon>Bacteria</taxon>
        <taxon>Candidatus Kaiseribacteriota</taxon>
    </lineage>
</organism>
<gene>
    <name evidence="2" type="ORF">A3C89_03735</name>
</gene>
<evidence type="ECO:0000313" key="2">
    <source>
        <dbReference type="EMBL" id="OGG58970.1"/>
    </source>
</evidence>
<dbReference type="AlphaFoldDB" id="A0A1F6DCB3"/>
<keyword evidence="1" id="KW-1133">Transmembrane helix</keyword>
<feature type="transmembrane region" description="Helical" evidence="1">
    <location>
        <begin position="57"/>
        <end position="75"/>
    </location>
</feature>
<dbReference type="STRING" id="1798492.A3C89_03735"/>
<protein>
    <recommendedName>
        <fullName evidence="4">MotA/TolQ/ExbB proton channel domain-containing protein</fullName>
    </recommendedName>
</protein>